<name>A0A6P8IQ92_ACTTE</name>
<feature type="compositionally biased region" description="Acidic residues" evidence="1">
    <location>
        <begin position="670"/>
        <end position="686"/>
    </location>
</feature>
<dbReference type="InterPro" id="IPR041800">
    <property type="entry name" value="ASCC2_CUE"/>
</dbReference>
<dbReference type="GO" id="GO:0006355">
    <property type="term" value="P:regulation of DNA-templated transcription"/>
    <property type="evidence" value="ECO:0007669"/>
    <property type="project" value="TreeGrafter"/>
</dbReference>
<feature type="compositionally biased region" description="Basic residues" evidence="1">
    <location>
        <begin position="423"/>
        <end position="434"/>
    </location>
</feature>
<dbReference type="Proteomes" id="UP000515163">
    <property type="component" value="Unplaced"/>
</dbReference>
<dbReference type="OrthoDB" id="5577209at2759"/>
<dbReference type="RefSeq" id="XP_031568463.1">
    <property type="nucleotide sequence ID" value="XM_031712603.1"/>
</dbReference>
<dbReference type="SUPFAM" id="SSF48371">
    <property type="entry name" value="ARM repeat"/>
    <property type="match status" value="1"/>
</dbReference>
<dbReference type="FunCoup" id="A0A6P8IQ92">
    <property type="interactions" value="1899"/>
</dbReference>
<dbReference type="Gene3D" id="1.10.8.10">
    <property type="entry name" value="DNA helicase RuvA subunit, C-terminal domain"/>
    <property type="match status" value="1"/>
</dbReference>
<protein>
    <submittedName>
        <fullName evidence="4">Activating signal cointegrator 1 complex subunit 2-like</fullName>
    </submittedName>
</protein>
<dbReference type="CDD" id="cd14364">
    <property type="entry name" value="CUE_ASCC2"/>
    <property type="match status" value="1"/>
</dbReference>
<dbReference type="SMART" id="SM00546">
    <property type="entry name" value="CUE"/>
    <property type="match status" value="1"/>
</dbReference>
<dbReference type="GO" id="GO:0043130">
    <property type="term" value="F:ubiquitin binding"/>
    <property type="evidence" value="ECO:0007669"/>
    <property type="project" value="InterPro"/>
</dbReference>
<dbReference type="KEGG" id="aten:116303127"/>
<dbReference type="InterPro" id="IPR016024">
    <property type="entry name" value="ARM-type_fold"/>
</dbReference>
<organism evidence="3 4">
    <name type="scientific">Actinia tenebrosa</name>
    <name type="common">Australian red waratah sea anemone</name>
    <dbReference type="NCBI Taxonomy" id="6105"/>
    <lineage>
        <taxon>Eukaryota</taxon>
        <taxon>Metazoa</taxon>
        <taxon>Cnidaria</taxon>
        <taxon>Anthozoa</taxon>
        <taxon>Hexacorallia</taxon>
        <taxon>Actiniaria</taxon>
        <taxon>Actiniidae</taxon>
        <taxon>Actinia</taxon>
    </lineage>
</organism>
<evidence type="ECO:0000256" key="1">
    <source>
        <dbReference type="SAM" id="MobiDB-lite"/>
    </source>
</evidence>
<dbReference type="InterPro" id="IPR009060">
    <property type="entry name" value="UBA-like_sf"/>
</dbReference>
<sequence length="795" mass="90469">MSRKEIKKGCVALDLRVKKFQNSLTNQYEEIPELDPRWKETVQFVSYTPLPFQFLKGNKQPVVTDDASLEEWKERGTFINDDLKWLLCLTHNKFWCQVIFDESLHACLDSYLKHAPRAFDLWHVTLPDKLAALQHDINKRVFMVLLRMSTHKESKDCFLTPSTFGEIIYENFLFDIPKIMDICAVYGGRENKHHSLLRKMIENIFDKQPKYYDDLDQTIPTLMETLNNIIAKCGLENTSDASPQKLSERAAMSEKELSSNEVVDIVLYLSDIGHTLMNFMEIFPSSCQYFFKHGFVSGVANLFEEIIPFLGSRLSAKDMKFLRPELEVVMTLLVNVCNFVLKTCCIEPLLSSLPEGIQKHVEDYCQILMSILSEKRFISWYDAQFSIENDLITIQSCPGSTLDATRVEYIIQAIHSAHEAHPNKTKRKDKKTKKNANEVTSGETLGGVNEFVEEQETRRQISSNKELGGASVPRDDVDDVQLDSMTTSVRDLLPGLGEGFVIKCLQEYNYDFEKVINAVLEDNLPESLNKLDRTMDKAQALSSQNEPNNLISTRHSVYDKDEFDVFTQGDKIDLSRVHKGKKRDEAKLDTLLADKSHMTESVKNRLSRYDVYGKFEIEPKYDEYDDEYDDTYDALDVGAQDDDSADELTTRRPFTVPRVLGKPVDQSSESSEEEEGEEEAKEGEQDEGAKTEQQTRWRTPDKRPGNRGFFRDGPDANRGRGGQGQRGQDKGSDRGGSGGVKKGQKGKGKAKAPPDPATLRTRALKERNKGQRANHNRKAGADRKRNKGMGPLPPQ</sequence>
<gene>
    <name evidence="4" type="primary">LOC116303127</name>
</gene>
<keyword evidence="3" id="KW-1185">Reference proteome</keyword>
<dbReference type="GeneID" id="116303127"/>
<dbReference type="PROSITE" id="PS51140">
    <property type="entry name" value="CUE"/>
    <property type="match status" value="1"/>
</dbReference>
<dbReference type="Pfam" id="PF02845">
    <property type="entry name" value="CUE"/>
    <property type="match status" value="1"/>
</dbReference>
<feature type="compositionally biased region" description="Basic and acidic residues" evidence="1">
    <location>
        <begin position="687"/>
        <end position="718"/>
    </location>
</feature>
<reference evidence="4" key="1">
    <citation type="submission" date="2025-08" db="UniProtKB">
        <authorList>
            <consortium name="RefSeq"/>
        </authorList>
    </citation>
    <scope>IDENTIFICATION</scope>
    <source>
        <tissue evidence="4">Tentacle</tissue>
    </source>
</reference>
<dbReference type="InParanoid" id="A0A6P8IQ92"/>
<dbReference type="PANTHER" id="PTHR21494">
    <property type="entry name" value="ACTIVATING SIGNAL COINTEGRATOR 1 COMPLEX SUBUNIT 2 ASC-1 COMPLEX SUBUNIT P100"/>
    <property type="match status" value="1"/>
</dbReference>
<dbReference type="PANTHER" id="PTHR21494:SF0">
    <property type="entry name" value="ACTIVATING SIGNAL COINTEGRATOR 1 COMPLEX SUBUNIT 2"/>
    <property type="match status" value="1"/>
</dbReference>
<dbReference type="SUPFAM" id="SSF46934">
    <property type="entry name" value="UBA-like"/>
    <property type="match status" value="1"/>
</dbReference>
<feature type="region of interest" description="Disordered" evidence="1">
    <location>
        <begin position="640"/>
        <end position="795"/>
    </location>
</feature>
<proteinExistence type="predicted"/>
<dbReference type="InterPro" id="IPR052586">
    <property type="entry name" value="ASCC2"/>
</dbReference>
<feature type="region of interest" description="Disordered" evidence="1">
    <location>
        <begin position="420"/>
        <end position="478"/>
    </location>
</feature>
<dbReference type="InterPro" id="IPR003892">
    <property type="entry name" value="CUE"/>
</dbReference>
<accession>A0A6P8IQ92</accession>
<evidence type="ECO:0000313" key="4">
    <source>
        <dbReference type="RefSeq" id="XP_031568463.1"/>
    </source>
</evidence>
<evidence type="ECO:0000313" key="3">
    <source>
        <dbReference type="Proteomes" id="UP000515163"/>
    </source>
</evidence>
<evidence type="ECO:0000259" key="2">
    <source>
        <dbReference type="PROSITE" id="PS51140"/>
    </source>
</evidence>
<dbReference type="AlphaFoldDB" id="A0A6P8IQ92"/>
<feature type="domain" description="CUE" evidence="2">
    <location>
        <begin position="481"/>
        <end position="524"/>
    </location>
</feature>